<evidence type="ECO:0000256" key="2">
    <source>
        <dbReference type="ARBA" id="ARBA00006472"/>
    </source>
</evidence>
<feature type="domain" description="Glyoxalase-like" evidence="6">
    <location>
        <begin position="121"/>
        <end position="209"/>
    </location>
</feature>
<dbReference type="EMBL" id="JACBZY010000001">
    <property type="protein sequence ID" value="NYG99904.1"/>
    <property type="molecule type" value="Genomic_DNA"/>
</dbReference>
<evidence type="ECO:0000256" key="1">
    <source>
        <dbReference type="ARBA" id="ARBA00001554"/>
    </source>
</evidence>
<accession>A0A852YF32</accession>
<proteinExistence type="inferred from homology"/>
<evidence type="ECO:0000313" key="7">
    <source>
        <dbReference type="EMBL" id="NYG99904.1"/>
    </source>
</evidence>
<dbReference type="Gene3D" id="3.30.1360.20">
    <property type="entry name" value="Transcriptional coactivator/pterin dehydratase"/>
    <property type="match status" value="1"/>
</dbReference>
<dbReference type="Pfam" id="PF18029">
    <property type="entry name" value="Glyoxalase_6"/>
    <property type="match status" value="1"/>
</dbReference>
<evidence type="ECO:0000256" key="4">
    <source>
        <dbReference type="ARBA" id="ARBA00021735"/>
    </source>
</evidence>
<dbReference type="SUPFAM" id="SSF55248">
    <property type="entry name" value="PCD-like"/>
    <property type="match status" value="1"/>
</dbReference>
<dbReference type="EC" id="4.2.1.96" evidence="3"/>
<dbReference type="InterPro" id="IPR029068">
    <property type="entry name" value="Glyas_Bleomycin-R_OHBP_Dase"/>
</dbReference>
<keyword evidence="5" id="KW-0456">Lyase</keyword>
<dbReference type="SUPFAM" id="SSF54593">
    <property type="entry name" value="Glyoxalase/Bleomycin resistance protein/Dihydroxybiphenyl dioxygenase"/>
    <property type="match status" value="1"/>
</dbReference>
<dbReference type="AlphaFoldDB" id="A0A852YF32"/>
<protein>
    <recommendedName>
        <fullName evidence="4">Putative pterin-4-alpha-carbinolamine dehydratase</fullName>
        <ecNumber evidence="3">4.2.1.96</ecNumber>
    </recommendedName>
</protein>
<dbReference type="Pfam" id="PF01329">
    <property type="entry name" value="Pterin_4a"/>
    <property type="match status" value="1"/>
</dbReference>
<dbReference type="GO" id="GO:0006729">
    <property type="term" value="P:tetrahydrobiopterin biosynthetic process"/>
    <property type="evidence" value="ECO:0007669"/>
    <property type="project" value="InterPro"/>
</dbReference>
<evidence type="ECO:0000259" key="6">
    <source>
        <dbReference type="Pfam" id="PF18029"/>
    </source>
</evidence>
<evidence type="ECO:0000313" key="8">
    <source>
        <dbReference type="Proteomes" id="UP000553888"/>
    </source>
</evidence>
<evidence type="ECO:0000256" key="5">
    <source>
        <dbReference type="ARBA" id="ARBA00023239"/>
    </source>
</evidence>
<evidence type="ECO:0000256" key="3">
    <source>
        <dbReference type="ARBA" id="ARBA00013252"/>
    </source>
</evidence>
<name>A0A852YF32_9MICO</name>
<comment type="catalytic activity">
    <reaction evidence="1">
        <text>(4aS,6R)-4a-hydroxy-L-erythro-5,6,7,8-tetrahydrobiopterin = (6R)-L-erythro-6,7-dihydrobiopterin + H2O</text>
        <dbReference type="Rhea" id="RHEA:11920"/>
        <dbReference type="ChEBI" id="CHEBI:15377"/>
        <dbReference type="ChEBI" id="CHEBI:15642"/>
        <dbReference type="ChEBI" id="CHEBI:43120"/>
        <dbReference type="EC" id="4.2.1.96"/>
    </reaction>
</comment>
<dbReference type="GO" id="GO:0008124">
    <property type="term" value="F:4-alpha-hydroxytetrahydrobiopterin dehydratase activity"/>
    <property type="evidence" value="ECO:0007669"/>
    <property type="project" value="UniProtKB-EC"/>
</dbReference>
<dbReference type="Proteomes" id="UP000553888">
    <property type="component" value="Unassembled WGS sequence"/>
</dbReference>
<gene>
    <name evidence="7" type="ORF">BJ979_002530</name>
</gene>
<comment type="caution">
    <text evidence="7">The sequence shown here is derived from an EMBL/GenBank/DDBJ whole genome shotgun (WGS) entry which is preliminary data.</text>
</comment>
<keyword evidence="8" id="KW-1185">Reference proteome</keyword>
<sequence length="218" mass="23715">MAGRITARRFHEHEGLDDWRVLFWGAHAFFRSDDFATAARLVAEIAVVAADLDHAPDVDLRPEGVTVRTRSEPDGHLALVDVHLAQRVSRAAAELGLIADPSMLAVVGIAVAEDTGVDTRPFWRAALGYVDLGEEDAVDPLRRNPHTWFHTLTPPRPRRGRTHIDVSVPADQVEARVAACLAAGGRIADDSNAPYTYTLASPDNHGIDIAGWADHSDL</sequence>
<dbReference type="InterPro" id="IPR036428">
    <property type="entry name" value="PCD_sf"/>
</dbReference>
<dbReference type="InterPro" id="IPR001533">
    <property type="entry name" value="Pterin_deHydtase"/>
</dbReference>
<reference evidence="7 8" key="1">
    <citation type="submission" date="2020-07" db="EMBL/GenBank/DDBJ databases">
        <title>Sequencing the genomes of 1000 actinobacteria strains.</title>
        <authorList>
            <person name="Klenk H.-P."/>
        </authorList>
    </citation>
    <scope>NUCLEOTIDE SEQUENCE [LARGE SCALE GENOMIC DNA]</scope>
    <source>
        <strain evidence="7 8">DSM 23141</strain>
    </source>
</reference>
<dbReference type="RefSeq" id="WP_179568392.1">
    <property type="nucleotide sequence ID" value="NZ_JACBZY010000001.1"/>
</dbReference>
<dbReference type="InterPro" id="IPR041581">
    <property type="entry name" value="Glyoxalase_6"/>
</dbReference>
<dbReference type="Gene3D" id="3.10.180.10">
    <property type="entry name" value="2,3-Dihydroxybiphenyl 1,2-Dioxygenase, domain 1"/>
    <property type="match status" value="1"/>
</dbReference>
<organism evidence="7 8">
    <name type="scientific">Schumannella luteola</name>
    <dbReference type="NCBI Taxonomy" id="472059"/>
    <lineage>
        <taxon>Bacteria</taxon>
        <taxon>Bacillati</taxon>
        <taxon>Actinomycetota</taxon>
        <taxon>Actinomycetes</taxon>
        <taxon>Micrococcales</taxon>
        <taxon>Microbacteriaceae</taxon>
        <taxon>Schumannella</taxon>
    </lineage>
</organism>
<comment type="similarity">
    <text evidence="2">Belongs to the pterin-4-alpha-carbinolamine dehydratase family.</text>
</comment>